<proteinExistence type="predicted"/>
<dbReference type="EMBL" id="LKFU01000049">
    <property type="protein sequence ID" value="RND86965.1"/>
    <property type="molecule type" value="Genomic_DNA"/>
</dbReference>
<evidence type="ECO:0008006" key="3">
    <source>
        <dbReference type="Google" id="ProtNLM"/>
    </source>
</evidence>
<dbReference type="Proteomes" id="UP000285532">
    <property type="component" value="Unassembled WGS sequence"/>
</dbReference>
<dbReference type="AlphaFoldDB" id="A0A422MC60"/>
<gene>
    <name evidence="1" type="ORF">FAM18172_01161</name>
</gene>
<comment type="caution">
    <text evidence="1">The sequence shown here is derived from an EMBL/GenBank/DDBJ whole genome shotgun (WGS) entry which is preliminary data.</text>
</comment>
<dbReference type="InterPro" id="IPR012865">
    <property type="entry name" value="DUF1642"/>
</dbReference>
<name>A0A422MC60_LACPA</name>
<evidence type="ECO:0000313" key="1">
    <source>
        <dbReference type="EMBL" id="RND86965.1"/>
    </source>
</evidence>
<evidence type="ECO:0000313" key="2">
    <source>
        <dbReference type="Proteomes" id="UP000285532"/>
    </source>
</evidence>
<dbReference type="Pfam" id="PF07852">
    <property type="entry name" value="DUF1642"/>
    <property type="match status" value="1"/>
</dbReference>
<organism evidence="1 2">
    <name type="scientific">Lacticaseibacillus paracasei</name>
    <name type="common">Lactobacillus paracasei</name>
    <dbReference type="NCBI Taxonomy" id="1597"/>
    <lineage>
        <taxon>Bacteria</taxon>
        <taxon>Bacillati</taxon>
        <taxon>Bacillota</taxon>
        <taxon>Bacilli</taxon>
        <taxon>Lactobacillales</taxon>
        <taxon>Lactobacillaceae</taxon>
        <taxon>Lacticaseibacillus</taxon>
    </lineage>
</organism>
<protein>
    <recommendedName>
        <fullName evidence="3">Phage protein</fullName>
    </recommendedName>
</protein>
<accession>A0A422MC60</accession>
<reference evidence="1 2" key="1">
    <citation type="journal article" date="2018" name="Front. Microbiol.">
        <title>Conversion of Methionine to Cysteine in Lactobacillus paracasei Depends on the Highly Mobile cysK-ctl-cysE Gene Cluster.</title>
        <authorList>
            <person name="Wuthrich D."/>
            <person name="Irmler S."/>
            <person name="Berthoud H."/>
            <person name="Guggenbuhl B."/>
            <person name="Eugster E."/>
            <person name="Bruggmann R."/>
        </authorList>
    </citation>
    <scope>NUCLEOTIDE SEQUENCE [LARGE SCALE GENOMIC DNA]</scope>
    <source>
        <strain evidence="1 2">FAM18172</strain>
    </source>
</reference>
<sequence length="130" mass="15090">MSNETKRDVLKKALDFLVMSGIERSTNYDMERYQYLSEYDSALPDDLPVIPEAQSDWIKQCKANDYSLSFALSDEITPIEVAKTFRVLGGYTDKNKDKWLKLQNTFARAWLLGVWRVEETGEIVKLEVEK</sequence>